<keyword evidence="5" id="KW-0732">Signal</keyword>
<reference evidence="12" key="1">
    <citation type="submission" date="2021-02" db="EMBL/GenBank/DDBJ databases">
        <authorList>
            <person name="Nowell W R."/>
        </authorList>
    </citation>
    <scope>NUCLEOTIDE SEQUENCE</scope>
</reference>
<keyword evidence="7 10" id="KW-1133">Transmembrane helix</keyword>
<dbReference type="Proteomes" id="UP000663856">
    <property type="component" value="Unassembled WGS sequence"/>
</dbReference>
<dbReference type="PANTHER" id="PTHR21092">
    <property type="entry name" value="NICASTRIN"/>
    <property type="match status" value="1"/>
</dbReference>
<gene>
    <name evidence="12" type="ORF">WKI299_LOCUS29765</name>
</gene>
<keyword evidence="8 10" id="KW-0472">Membrane</keyword>
<name>A0A816XM94_9BILA</name>
<dbReference type="GO" id="GO:0005886">
    <property type="term" value="C:plasma membrane"/>
    <property type="evidence" value="ECO:0007669"/>
    <property type="project" value="TreeGrafter"/>
</dbReference>
<dbReference type="InterPro" id="IPR041084">
    <property type="entry name" value="Ncstrn_small"/>
</dbReference>
<dbReference type="AlphaFoldDB" id="A0A816XM94"/>
<dbReference type="Gene3D" id="3.40.630.10">
    <property type="entry name" value="Zn peptidases"/>
    <property type="match status" value="1"/>
</dbReference>
<dbReference type="GO" id="GO:0016485">
    <property type="term" value="P:protein processing"/>
    <property type="evidence" value="ECO:0007669"/>
    <property type="project" value="InterPro"/>
</dbReference>
<dbReference type="PANTHER" id="PTHR21092:SF0">
    <property type="entry name" value="NICASTRIN"/>
    <property type="match status" value="1"/>
</dbReference>
<organism evidence="12 13">
    <name type="scientific">Rotaria magnacalcarata</name>
    <dbReference type="NCBI Taxonomy" id="392030"/>
    <lineage>
        <taxon>Eukaryota</taxon>
        <taxon>Metazoa</taxon>
        <taxon>Spiralia</taxon>
        <taxon>Gnathifera</taxon>
        <taxon>Rotifera</taxon>
        <taxon>Eurotatoria</taxon>
        <taxon>Bdelloidea</taxon>
        <taxon>Philodinida</taxon>
        <taxon>Philodinidae</taxon>
        <taxon>Rotaria</taxon>
    </lineage>
</organism>
<dbReference type="EMBL" id="CAJNRF010013411">
    <property type="protein sequence ID" value="CAF2148344.1"/>
    <property type="molecule type" value="Genomic_DNA"/>
</dbReference>
<dbReference type="Pfam" id="PF18266">
    <property type="entry name" value="Ncstrn_small"/>
    <property type="match status" value="1"/>
</dbReference>
<evidence type="ECO:0000256" key="1">
    <source>
        <dbReference type="ARBA" id="ARBA00004479"/>
    </source>
</evidence>
<evidence type="ECO:0000256" key="5">
    <source>
        <dbReference type="ARBA" id="ARBA00022729"/>
    </source>
</evidence>
<protein>
    <recommendedName>
        <fullName evidence="3">Nicastrin</fullName>
    </recommendedName>
</protein>
<keyword evidence="6" id="KW-0914">Notch signaling pathway</keyword>
<comment type="caution">
    <text evidence="12">The sequence shown here is derived from an EMBL/GenBank/DDBJ whole genome shotgun (WGS) entry which is preliminary data.</text>
</comment>
<evidence type="ECO:0000256" key="4">
    <source>
        <dbReference type="ARBA" id="ARBA00022692"/>
    </source>
</evidence>
<accession>A0A816XM94</accession>
<evidence type="ECO:0000256" key="9">
    <source>
        <dbReference type="ARBA" id="ARBA00023180"/>
    </source>
</evidence>
<proteinExistence type="inferred from homology"/>
<evidence type="ECO:0000256" key="8">
    <source>
        <dbReference type="ARBA" id="ARBA00023136"/>
    </source>
</evidence>
<sequence>MYMTSSFDFCMRYLTKNSITGCSSHRSGNRGRLIDVTSLHNLTSFNSSYPIIVLIPPRKDILDFAIFHSPMIVGILIDGENTNKTADGHFTEVSTCPEDFIGASISSNCSIRKNTYGIDFRGTFIDKPIFLLTNQTMVDEFRKLSRLYNHKQAFKGRYINAHMKSYAYGSKNAQVCNRRSKSNYFGEAYFKHYSIKCRSPMINIVWSIFNTISIKKTRPARSVIVLYTKFDFYSVFQPTHAGAQSTAFSVVTLLGLAWLLGRIDLSRLLVTNDNNKDLVLLFMNGQNWNYYGTYELSQMILEKRFPYRIQKSTNQNNLHPIEPEHVDIIVNIDQLGIIQNNTFILYDNIHPFLEKYKEVSSNTVTLEPIAGQLVRSLNDFHLLNISTLAIFTDAYEHMNPFFNSYQDTLIHVNDYTSLENHIYSLLKTICSYFNLPECSNNLSIEIKEALTNRIQALFDCFLQSNCSNVIAETKLFHFEEALNNMKESFSFLQPILHQSDVKKYINNHFFYASSYIHDILLNWIAMRTTNISKTQCDVIDDVTNFKIYQKSTETCLYGSVDSINLIRTTDKSIDDRILFTSNYDEPELLVYMIDNSRKDIITLLCGILLFISGFILTYFLTKLSPIVLNQPDKFFFLGP</sequence>
<evidence type="ECO:0000256" key="2">
    <source>
        <dbReference type="ARBA" id="ARBA00007717"/>
    </source>
</evidence>
<evidence type="ECO:0000256" key="3">
    <source>
        <dbReference type="ARBA" id="ARBA00015303"/>
    </source>
</evidence>
<feature type="domain" description="Nicastrin small lobe" evidence="11">
    <location>
        <begin position="10"/>
        <end position="152"/>
    </location>
</feature>
<dbReference type="GO" id="GO:0007219">
    <property type="term" value="P:Notch signaling pathway"/>
    <property type="evidence" value="ECO:0007669"/>
    <property type="project" value="UniProtKB-KW"/>
</dbReference>
<keyword evidence="4 10" id="KW-0812">Transmembrane</keyword>
<evidence type="ECO:0000259" key="11">
    <source>
        <dbReference type="Pfam" id="PF18266"/>
    </source>
</evidence>
<keyword evidence="9" id="KW-0325">Glycoprotein</keyword>
<evidence type="ECO:0000256" key="10">
    <source>
        <dbReference type="SAM" id="Phobius"/>
    </source>
</evidence>
<dbReference type="Pfam" id="PF05450">
    <property type="entry name" value="Nicastrin"/>
    <property type="match status" value="1"/>
</dbReference>
<comment type="similarity">
    <text evidence="2">Belongs to the nicastrin family.</text>
</comment>
<evidence type="ECO:0000256" key="7">
    <source>
        <dbReference type="ARBA" id="ARBA00022989"/>
    </source>
</evidence>
<feature type="transmembrane region" description="Helical" evidence="10">
    <location>
        <begin position="600"/>
        <end position="620"/>
    </location>
</feature>
<comment type="subcellular location">
    <subcellularLocation>
        <location evidence="1">Membrane</location>
        <topology evidence="1">Single-pass type I membrane protein</topology>
    </subcellularLocation>
</comment>
<evidence type="ECO:0000313" key="12">
    <source>
        <dbReference type="EMBL" id="CAF2148344.1"/>
    </source>
</evidence>
<dbReference type="InterPro" id="IPR008710">
    <property type="entry name" value="Nicastrin"/>
</dbReference>
<evidence type="ECO:0000313" key="13">
    <source>
        <dbReference type="Proteomes" id="UP000663856"/>
    </source>
</evidence>
<evidence type="ECO:0000256" key="6">
    <source>
        <dbReference type="ARBA" id="ARBA00022976"/>
    </source>
</evidence>